<reference evidence="1 2" key="1">
    <citation type="submission" date="2019-09" db="EMBL/GenBank/DDBJ databases">
        <title>Draft genome sequences of 48 bacterial type strains from the CCUG.</title>
        <authorList>
            <person name="Tunovic T."/>
            <person name="Pineiro-Iglesias B."/>
            <person name="Unosson C."/>
            <person name="Inganas E."/>
            <person name="Ohlen M."/>
            <person name="Cardew S."/>
            <person name="Jensie-Markopoulos S."/>
            <person name="Salva-Serra F."/>
            <person name="Jaen-Luchoro D."/>
            <person name="Karlsson R."/>
            <person name="Svensson-Stadler L."/>
            <person name="Chun J."/>
            <person name="Moore E."/>
        </authorList>
    </citation>
    <scope>NUCLEOTIDE SEQUENCE [LARGE SCALE GENOMIC DNA]</scope>
    <source>
        <strain evidence="1 2">CCUG 65687</strain>
    </source>
</reference>
<dbReference type="RefSeq" id="WP_151004306.1">
    <property type="nucleotide sequence ID" value="NZ_CABVPO010000001.1"/>
</dbReference>
<dbReference type="Proteomes" id="UP000473571">
    <property type="component" value="Unassembled WGS sequence"/>
</dbReference>
<gene>
    <name evidence="1" type="ORF">F7R13_08200</name>
</gene>
<proteinExistence type="predicted"/>
<dbReference type="EMBL" id="VZOL01000062">
    <property type="protein sequence ID" value="KAB0684577.1"/>
    <property type="molecule type" value="Genomic_DNA"/>
</dbReference>
<evidence type="ECO:0000313" key="1">
    <source>
        <dbReference type="EMBL" id="KAB0684577.1"/>
    </source>
</evidence>
<organism evidence="1 2">
    <name type="scientific">Burkholderia territorii</name>
    <dbReference type="NCBI Taxonomy" id="1503055"/>
    <lineage>
        <taxon>Bacteria</taxon>
        <taxon>Pseudomonadati</taxon>
        <taxon>Pseudomonadota</taxon>
        <taxon>Betaproteobacteria</taxon>
        <taxon>Burkholderiales</taxon>
        <taxon>Burkholderiaceae</taxon>
        <taxon>Burkholderia</taxon>
        <taxon>Burkholderia cepacia complex</taxon>
    </lineage>
</organism>
<sequence length="160" mass="17297">MKIPNGYEGHVAHRDRWSLARHRTASPIAARRVPPSASRDHPFAAPANTRILAITCCPGFFELHASLHQHGAGGAGTPGATQRTWAACCIAASDGRSGWLLRNDVVTNAPVLPACMCDADGARHARLQTWKTCYPDFLCDSDENCGQWEAPILQKSGICH</sequence>
<evidence type="ECO:0000313" key="2">
    <source>
        <dbReference type="Proteomes" id="UP000473571"/>
    </source>
</evidence>
<name>A0A6L3NJT1_9BURK</name>
<protein>
    <submittedName>
        <fullName evidence="1">Uncharacterized protein</fullName>
    </submittedName>
</protein>
<comment type="caution">
    <text evidence="1">The sequence shown here is derived from an EMBL/GenBank/DDBJ whole genome shotgun (WGS) entry which is preliminary data.</text>
</comment>
<dbReference type="AlphaFoldDB" id="A0A6L3NJT1"/>
<accession>A0A6L3NJT1</accession>